<dbReference type="InterPro" id="IPR036206">
    <property type="entry name" value="ThiamineP_synth_sf"/>
</dbReference>
<dbReference type="AlphaFoldDB" id="A0A2M7T4U0"/>
<dbReference type="EMBL" id="PFNG01000271">
    <property type="protein sequence ID" value="PIZ34669.1"/>
    <property type="molecule type" value="Genomic_DNA"/>
</dbReference>
<comment type="function">
    <text evidence="1 10">Condenses 4-methyl-5-(beta-hydroxyethyl)thiazole monophosphate (THZ-P) and 2-methyl-4-amino-5-hydroxymethyl pyrimidine pyrophosphate (HMP-PP) to form thiamine monophosphate (TMP).</text>
</comment>
<dbReference type="CDD" id="cd00564">
    <property type="entry name" value="TMP_TenI"/>
    <property type="match status" value="1"/>
</dbReference>
<dbReference type="Proteomes" id="UP000230956">
    <property type="component" value="Unassembled WGS sequence"/>
</dbReference>
<evidence type="ECO:0000256" key="9">
    <source>
        <dbReference type="ARBA" id="ARBA00047883"/>
    </source>
</evidence>
<feature type="binding site" evidence="10">
    <location>
        <begin position="124"/>
        <end position="126"/>
    </location>
    <ligand>
        <name>2-[(2R,5Z)-2-carboxy-4-methylthiazol-5(2H)-ylidene]ethyl phosphate</name>
        <dbReference type="ChEBI" id="CHEBI:62899"/>
    </ligand>
</feature>
<evidence type="ECO:0000256" key="11">
    <source>
        <dbReference type="RuleBase" id="RU003826"/>
    </source>
</evidence>
<evidence type="ECO:0000256" key="10">
    <source>
        <dbReference type="HAMAP-Rule" id="MF_00097"/>
    </source>
</evidence>
<comment type="catalytic activity">
    <reaction evidence="8 10 11">
        <text>2-(2-carboxy-4-methylthiazol-5-yl)ethyl phosphate + 4-amino-2-methyl-5-(diphosphooxymethyl)pyrimidine + 2 H(+) = thiamine phosphate + CO2 + diphosphate</text>
        <dbReference type="Rhea" id="RHEA:47848"/>
        <dbReference type="ChEBI" id="CHEBI:15378"/>
        <dbReference type="ChEBI" id="CHEBI:16526"/>
        <dbReference type="ChEBI" id="CHEBI:33019"/>
        <dbReference type="ChEBI" id="CHEBI:37575"/>
        <dbReference type="ChEBI" id="CHEBI:57841"/>
        <dbReference type="ChEBI" id="CHEBI:62890"/>
        <dbReference type="EC" id="2.5.1.3"/>
    </reaction>
</comment>
<keyword evidence="5 10" id="KW-0460">Magnesium</keyword>
<organism evidence="14 15">
    <name type="scientific">Candidatus Aquicultor secundus</name>
    <dbReference type="NCBI Taxonomy" id="1973895"/>
    <lineage>
        <taxon>Bacteria</taxon>
        <taxon>Bacillati</taxon>
        <taxon>Actinomycetota</taxon>
        <taxon>Candidatus Aquicultoria</taxon>
        <taxon>Candidatus Aquicultorales</taxon>
        <taxon>Candidatus Aquicultoraceae</taxon>
        <taxon>Candidatus Aquicultor</taxon>
    </lineage>
</organism>
<name>A0A2M7T4U0_9ACTN</name>
<dbReference type="InterPro" id="IPR013785">
    <property type="entry name" value="Aldolase_TIM"/>
</dbReference>
<evidence type="ECO:0000256" key="1">
    <source>
        <dbReference type="ARBA" id="ARBA00003814"/>
    </source>
</evidence>
<feature type="binding site" evidence="10">
    <location>
        <position position="79"/>
    </location>
    <ligand>
        <name>Mg(2+)</name>
        <dbReference type="ChEBI" id="CHEBI:18420"/>
    </ligand>
</feature>
<dbReference type="Gene3D" id="3.20.20.70">
    <property type="entry name" value="Aldolase class I"/>
    <property type="match status" value="1"/>
</dbReference>
<protein>
    <recommendedName>
        <fullName evidence="10">Thiamine-phosphate synthase</fullName>
        <shortName evidence="10">TP synthase</shortName>
        <shortName evidence="10">TPS</shortName>
        <ecNumber evidence="10">2.5.1.3</ecNumber>
    </recommendedName>
    <alternativeName>
        <fullName evidence="10">Thiamine-phosphate pyrophosphorylase</fullName>
        <shortName evidence="10">TMP pyrophosphorylase</shortName>
        <shortName evidence="10">TMP-PPase</shortName>
    </alternativeName>
</protein>
<reference evidence="15" key="1">
    <citation type="submission" date="2017-09" db="EMBL/GenBank/DDBJ databases">
        <title>Depth-based differentiation of microbial function through sediment-hosted aquifers and enrichment of novel symbionts in the deep terrestrial subsurface.</title>
        <authorList>
            <person name="Probst A.J."/>
            <person name="Ladd B."/>
            <person name="Jarett J.K."/>
            <person name="Geller-Mcgrath D.E."/>
            <person name="Sieber C.M.K."/>
            <person name="Emerson J.B."/>
            <person name="Anantharaman K."/>
            <person name="Thomas B.C."/>
            <person name="Malmstrom R."/>
            <person name="Stieglmeier M."/>
            <person name="Klingl A."/>
            <person name="Woyke T."/>
            <person name="Ryan C.M."/>
            <person name="Banfield J.F."/>
        </authorList>
    </citation>
    <scope>NUCLEOTIDE SEQUENCE [LARGE SCALE GENOMIC DNA]</scope>
</reference>
<dbReference type="GO" id="GO:0005737">
    <property type="term" value="C:cytoplasm"/>
    <property type="evidence" value="ECO:0007669"/>
    <property type="project" value="TreeGrafter"/>
</dbReference>
<evidence type="ECO:0000256" key="3">
    <source>
        <dbReference type="ARBA" id="ARBA00022679"/>
    </source>
</evidence>
<comment type="similarity">
    <text evidence="10 11">Belongs to the thiamine-phosphate synthase family.</text>
</comment>
<feature type="binding site" evidence="10">
    <location>
        <begin position="175"/>
        <end position="176"/>
    </location>
    <ligand>
        <name>2-[(2R,5Z)-2-carboxy-4-methylthiazol-5(2H)-ylidene]ethyl phosphate</name>
        <dbReference type="ChEBI" id="CHEBI:62899"/>
    </ligand>
</feature>
<evidence type="ECO:0000256" key="2">
    <source>
        <dbReference type="ARBA" id="ARBA00005165"/>
    </source>
</evidence>
<evidence type="ECO:0000256" key="8">
    <source>
        <dbReference type="ARBA" id="ARBA00047851"/>
    </source>
</evidence>
<evidence type="ECO:0000313" key="15">
    <source>
        <dbReference type="Proteomes" id="UP000230956"/>
    </source>
</evidence>
<accession>A0A2M7T4U0</accession>
<dbReference type="PANTHER" id="PTHR20857:SF15">
    <property type="entry name" value="THIAMINE-PHOSPHATE SYNTHASE"/>
    <property type="match status" value="1"/>
</dbReference>
<comment type="catalytic activity">
    <reaction evidence="9 10 11">
        <text>2-[(2R,5Z)-2-carboxy-4-methylthiazol-5(2H)-ylidene]ethyl phosphate + 4-amino-2-methyl-5-(diphosphooxymethyl)pyrimidine + 2 H(+) = thiamine phosphate + CO2 + diphosphate</text>
        <dbReference type="Rhea" id="RHEA:47844"/>
        <dbReference type="ChEBI" id="CHEBI:15378"/>
        <dbReference type="ChEBI" id="CHEBI:16526"/>
        <dbReference type="ChEBI" id="CHEBI:33019"/>
        <dbReference type="ChEBI" id="CHEBI:37575"/>
        <dbReference type="ChEBI" id="CHEBI:57841"/>
        <dbReference type="ChEBI" id="CHEBI:62899"/>
        <dbReference type="EC" id="2.5.1.3"/>
    </reaction>
</comment>
<evidence type="ECO:0000256" key="4">
    <source>
        <dbReference type="ARBA" id="ARBA00022723"/>
    </source>
</evidence>
<dbReference type="PANTHER" id="PTHR20857">
    <property type="entry name" value="THIAMINE-PHOSPHATE PYROPHOSPHORYLASE"/>
    <property type="match status" value="1"/>
</dbReference>
<dbReference type="InterPro" id="IPR022998">
    <property type="entry name" value="ThiamineP_synth_TenI"/>
</dbReference>
<dbReference type="HAMAP" id="MF_00097">
    <property type="entry name" value="TMP_synthase"/>
    <property type="match status" value="1"/>
</dbReference>
<dbReference type="RefSeq" id="WP_353682433.1">
    <property type="nucleotide sequence ID" value="NZ_MNXI01000063.1"/>
</dbReference>
<keyword evidence="4 10" id="KW-0479">Metal-binding</keyword>
<comment type="cofactor">
    <cofactor evidence="10">
        <name>Mg(2+)</name>
        <dbReference type="ChEBI" id="CHEBI:18420"/>
    </cofactor>
    <text evidence="10">Binds 1 Mg(2+) ion per subunit.</text>
</comment>
<sequence>MVTIETPGKSHFDIAKAAIDGGASIIQYRDKYASSRKLFADAFELRRLTRDAGALLIINDRVDIALAVEADGVHLGQDDLSLGEARRIVGDIYIIGISATCIDEAVEAAEQGADYIGLGPIFPTPSKNDAAPPMGLDGLVEIRETVDVPIVAIGGITIDNIEEVVRAGADGIAVISAVASAPDMTSAARTITDMIQNARTQAGAR</sequence>
<dbReference type="Pfam" id="PF02581">
    <property type="entry name" value="TMP-TENI"/>
    <property type="match status" value="1"/>
</dbReference>
<dbReference type="InterPro" id="IPR034291">
    <property type="entry name" value="TMP_synthase"/>
</dbReference>
<evidence type="ECO:0000313" key="14">
    <source>
        <dbReference type="EMBL" id="PIZ34669.1"/>
    </source>
</evidence>
<evidence type="ECO:0000256" key="6">
    <source>
        <dbReference type="ARBA" id="ARBA00022977"/>
    </source>
</evidence>
<dbReference type="GO" id="GO:0004789">
    <property type="term" value="F:thiamine-phosphate diphosphorylase activity"/>
    <property type="evidence" value="ECO:0007669"/>
    <property type="project" value="UniProtKB-UniRule"/>
</dbReference>
<dbReference type="NCBIfam" id="TIGR00693">
    <property type="entry name" value="thiE"/>
    <property type="match status" value="1"/>
</dbReference>
<proteinExistence type="inferred from homology"/>
<dbReference type="SUPFAM" id="SSF51391">
    <property type="entry name" value="Thiamin phosphate synthase"/>
    <property type="match status" value="1"/>
</dbReference>
<comment type="pathway">
    <text evidence="2 10 12">Cofactor biosynthesis; thiamine diphosphate biosynthesis; thiamine phosphate from 4-amino-2-methyl-5-diphosphomethylpyrimidine and 4-methyl-5-(2-phosphoethyl)-thiazole: step 1/1.</text>
</comment>
<feature type="domain" description="Thiamine phosphate synthase/TenI" evidence="13">
    <location>
        <begin position="8"/>
        <end position="178"/>
    </location>
</feature>
<dbReference type="UniPathway" id="UPA00060">
    <property type="reaction ID" value="UER00141"/>
</dbReference>
<evidence type="ECO:0000259" key="13">
    <source>
        <dbReference type="Pfam" id="PF02581"/>
    </source>
</evidence>
<feature type="binding site" evidence="10">
    <location>
        <position position="127"/>
    </location>
    <ligand>
        <name>4-amino-2-methyl-5-(diphosphooxymethyl)pyrimidine</name>
        <dbReference type="ChEBI" id="CHEBI:57841"/>
    </ligand>
</feature>
<dbReference type="FunFam" id="3.20.20.70:FF:000096">
    <property type="entry name" value="Thiamine-phosphate synthase"/>
    <property type="match status" value="1"/>
</dbReference>
<feature type="binding site" evidence="10">
    <location>
        <position position="155"/>
    </location>
    <ligand>
        <name>2-[(2R,5Z)-2-carboxy-4-methylthiazol-5(2H)-ylidene]ethyl phosphate</name>
        <dbReference type="ChEBI" id="CHEBI:62899"/>
    </ligand>
</feature>
<dbReference type="GO" id="GO:0000287">
    <property type="term" value="F:magnesium ion binding"/>
    <property type="evidence" value="ECO:0007669"/>
    <property type="project" value="UniProtKB-UniRule"/>
</dbReference>
<comment type="catalytic activity">
    <reaction evidence="7 10 11">
        <text>4-methyl-5-(2-phosphooxyethyl)-thiazole + 4-amino-2-methyl-5-(diphosphooxymethyl)pyrimidine + H(+) = thiamine phosphate + diphosphate</text>
        <dbReference type="Rhea" id="RHEA:22328"/>
        <dbReference type="ChEBI" id="CHEBI:15378"/>
        <dbReference type="ChEBI" id="CHEBI:33019"/>
        <dbReference type="ChEBI" id="CHEBI:37575"/>
        <dbReference type="ChEBI" id="CHEBI:57841"/>
        <dbReference type="ChEBI" id="CHEBI:58296"/>
        <dbReference type="EC" id="2.5.1.3"/>
    </reaction>
</comment>
<feature type="binding site" evidence="10">
    <location>
        <position position="59"/>
    </location>
    <ligand>
        <name>4-amino-2-methyl-5-(diphosphooxymethyl)pyrimidine</name>
        <dbReference type="ChEBI" id="CHEBI:57841"/>
    </ligand>
</feature>
<evidence type="ECO:0000256" key="7">
    <source>
        <dbReference type="ARBA" id="ARBA00047334"/>
    </source>
</evidence>
<dbReference type="EC" id="2.5.1.3" evidence="10"/>
<dbReference type="GO" id="GO:0009228">
    <property type="term" value="P:thiamine biosynthetic process"/>
    <property type="evidence" value="ECO:0007669"/>
    <property type="project" value="UniProtKB-KW"/>
</dbReference>
<feature type="binding site" evidence="10">
    <location>
        <position position="98"/>
    </location>
    <ligand>
        <name>4-amino-2-methyl-5-(diphosphooxymethyl)pyrimidine</name>
        <dbReference type="ChEBI" id="CHEBI:57841"/>
    </ligand>
</feature>
<evidence type="ECO:0000256" key="5">
    <source>
        <dbReference type="ARBA" id="ARBA00022842"/>
    </source>
</evidence>
<dbReference type="GO" id="GO:0009229">
    <property type="term" value="P:thiamine diphosphate biosynthetic process"/>
    <property type="evidence" value="ECO:0007669"/>
    <property type="project" value="UniProtKB-UniRule"/>
</dbReference>
<gene>
    <name evidence="10 14" type="primary">thiE</name>
    <name evidence="14" type="ORF">COY37_11560</name>
</gene>
<keyword evidence="6 10" id="KW-0784">Thiamine biosynthesis</keyword>
<keyword evidence="3 10" id="KW-0808">Transferase</keyword>
<feature type="binding site" evidence="10">
    <location>
        <position position="60"/>
    </location>
    <ligand>
        <name>Mg(2+)</name>
        <dbReference type="ChEBI" id="CHEBI:18420"/>
    </ligand>
</feature>
<comment type="caution">
    <text evidence="14">The sequence shown here is derived from an EMBL/GenBank/DDBJ whole genome shotgun (WGS) entry which is preliminary data.</text>
</comment>
<feature type="binding site" evidence="10">
    <location>
        <begin position="27"/>
        <end position="31"/>
    </location>
    <ligand>
        <name>4-amino-2-methyl-5-(diphosphooxymethyl)pyrimidine</name>
        <dbReference type="ChEBI" id="CHEBI:57841"/>
    </ligand>
</feature>
<evidence type="ECO:0000256" key="12">
    <source>
        <dbReference type="RuleBase" id="RU004253"/>
    </source>
</evidence>